<evidence type="ECO:0000313" key="2">
    <source>
        <dbReference type="EMBL" id="MDQ2069655.1"/>
    </source>
</evidence>
<feature type="signal peptide" evidence="1">
    <location>
        <begin position="1"/>
        <end position="22"/>
    </location>
</feature>
<dbReference type="PANTHER" id="PTHR37953">
    <property type="entry name" value="UPF0127 PROTEIN MJ1496"/>
    <property type="match status" value="1"/>
</dbReference>
<dbReference type="EMBL" id="JAVDDT010000003">
    <property type="protein sequence ID" value="MDQ2069655.1"/>
    <property type="molecule type" value="Genomic_DNA"/>
</dbReference>
<organism evidence="2 3">
    <name type="scientific">Natronospira bacteriovora</name>
    <dbReference type="NCBI Taxonomy" id="3069753"/>
    <lineage>
        <taxon>Bacteria</taxon>
        <taxon>Pseudomonadati</taxon>
        <taxon>Pseudomonadota</taxon>
        <taxon>Gammaproteobacteria</taxon>
        <taxon>Natronospirales</taxon>
        <taxon>Natronospiraceae</taxon>
        <taxon>Natronospira</taxon>
    </lineage>
</organism>
<dbReference type="PROSITE" id="PS51257">
    <property type="entry name" value="PROKAR_LIPOPROTEIN"/>
    <property type="match status" value="1"/>
</dbReference>
<comment type="caution">
    <text evidence="2">The sequence shown here is derived from an EMBL/GenBank/DDBJ whole genome shotgun (WGS) entry which is preliminary data.</text>
</comment>
<accession>A0ABU0W869</accession>
<dbReference type="RefSeq" id="WP_306728152.1">
    <property type="nucleotide sequence ID" value="NZ_JAVDDT010000003.1"/>
</dbReference>
<dbReference type="InterPro" id="IPR003795">
    <property type="entry name" value="DUF192"/>
</dbReference>
<sequence>MKQAARLTAPALLLVSALLACAGADNDPDNGSEQRQPQAGLAVIELTVGGQDITAELADTHDSRQTGLMHREALPEHHGMLFVYPRAFRLSFWMKNTPLPLDIAFIDRSGFIVDIQSMEPHSTRSHQAPVPIPYALEMNQGWFEANDVSVGDRVTGLPSPLTAE</sequence>
<protein>
    <submittedName>
        <fullName evidence="2">DUF192 domain-containing protein</fullName>
    </submittedName>
</protein>
<reference evidence="2 3" key="1">
    <citation type="submission" date="2023-08" db="EMBL/GenBank/DDBJ databases">
        <title>Whole-genome sequencing of halo(alkali)philic microorganisms from hypersaline lakes.</title>
        <authorList>
            <person name="Sorokin D.Y."/>
            <person name="Abbas B."/>
            <person name="Merkel A.Y."/>
        </authorList>
    </citation>
    <scope>NUCLEOTIDE SEQUENCE [LARGE SCALE GENOMIC DNA]</scope>
    <source>
        <strain evidence="2 3">AB-CW4</strain>
    </source>
</reference>
<dbReference type="Pfam" id="PF02643">
    <property type="entry name" value="DUF192"/>
    <property type="match status" value="1"/>
</dbReference>
<dbReference type="Proteomes" id="UP001239019">
    <property type="component" value="Unassembled WGS sequence"/>
</dbReference>
<dbReference type="Gene3D" id="2.60.120.1140">
    <property type="entry name" value="Protein of unknown function DUF192"/>
    <property type="match status" value="1"/>
</dbReference>
<dbReference type="PANTHER" id="PTHR37953:SF1">
    <property type="entry name" value="UPF0127 PROTEIN MJ1496"/>
    <property type="match status" value="1"/>
</dbReference>
<dbReference type="InterPro" id="IPR038695">
    <property type="entry name" value="Saro_0823-like_sf"/>
</dbReference>
<keyword evidence="1" id="KW-0732">Signal</keyword>
<evidence type="ECO:0000313" key="3">
    <source>
        <dbReference type="Proteomes" id="UP001239019"/>
    </source>
</evidence>
<keyword evidence="3" id="KW-1185">Reference proteome</keyword>
<gene>
    <name evidence="2" type="ORF">RBH19_07205</name>
</gene>
<evidence type="ECO:0000256" key="1">
    <source>
        <dbReference type="SAM" id="SignalP"/>
    </source>
</evidence>
<feature type="chain" id="PRO_5046549813" evidence="1">
    <location>
        <begin position="23"/>
        <end position="164"/>
    </location>
</feature>
<proteinExistence type="predicted"/>
<name>A0ABU0W869_9GAMM</name>